<dbReference type="PROSITE" id="PS00108">
    <property type="entry name" value="PROTEIN_KINASE_ST"/>
    <property type="match status" value="1"/>
</dbReference>
<evidence type="ECO:0000313" key="2">
    <source>
        <dbReference type="EMBL" id="PHT75995.1"/>
    </source>
</evidence>
<dbReference type="Gramene" id="PHT75995">
    <property type="protein sequence ID" value="PHT75995"/>
    <property type="gene ID" value="T459_19517"/>
</dbReference>
<protein>
    <recommendedName>
        <fullName evidence="1">Protein kinase domain-containing protein</fullName>
    </recommendedName>
</protein>
<dbReference type="SMART" id="SM00220">
    <property type="entry name" value="S_TKc"/>
    <property type="match status" value="1"/>
</dbReference>
<dbReference type="PANTHER" id="PTHR23257">
    <property type="entry name" value="SERINE-THREONINE PROTEIN KINASE"/>
    <property type="match status" value="1"/>
</dbReference>
<dbReference type="InterPro" id="IPR000719">
    <property type="entry name" value="Prot_kinase_dom"/>
</dbReference>
<dbReference type="SUPFAM" id="SSF56112">
    <property type="entry name" value="Protein kinase-like (PK-like)"/>
    <property type="match status" value="1"/>
</dbReference>
<dbReference type="Gene3D" id="1.10.510.10">
    <property type="entry name" value="Transferase(Phosphotransferase) domain 1"/>
    <property type="match status" value="1"/>
</dbReference>
<dbReference type="EMBL" id="AYRZ02000007">
    <property type="protein sequence ID" value="PHT75995.1"/>
    <property type="molecule type" value="Genomic_DNA"/>
</dbReference>
<organism evidence="2 3">
    <name type="scientific">Capsicum annuum</name>
    <name type="common">Capsicum pepper</name>
    <dbReference type="NCBI Taxonomy" id="4072"/>
    <lineage>
        <taxon>Eukaryota</taxon>
        <taxon>Viridiplantae</taxon>
        <taxon>Streptophyta</taxon>
        <taxon>Embryophyta</taxon>
        <taxon>Tracheophyta</taxon>
        <taxon>Spermatophyta</taxon>
        <taxon>Magnoliopsida</taxon>
        <taxon>eudicotyledons</taxon>
        <taxon>Gunneridae</taxon>
        <taxon>Pentapetalae</taxon>
        <taxon>asterids</taxon>
        <taxon>lamiids</taxon>
        <taxon>Solanales</taxon>
        <taxon>Solanaceae</taxon>
        <taxon>Solanoideae</taxon>
        <taxon>Capsiceae</taxon>
        <taxon>Capsicum</taxon>
    </lineage>
</organism>
<sequence>MALSMYIAHGMEYIHSHGIIHRDLKPENILINEDFHLKIACEEAYCDLLVDGPGTYRWMALEMIKRKSYGKKVDIYGFGLILWEMVAETIPYEDVTPVHAAFAVVNKYYLTFVMKHILVDSGINNFDLYMAAHFDVIAIHMPPNPSICPLSKSPLLMLLHKL</sequence>
<dbReference type="GO" id="GO:0004672">
    <property type="term" value="F:protein kinase activity"/>
    <property type="evidence" value="ECO:0007669"/>
    <property type="project" value="InterPro"/>
</dbReference>
<evidence type="ECO:0000313" key="3">
    <source>
        <dbReference type="Proteomes" id="UP000222542"/>
    </source>
</evidence>
<dbReference type="InterPro" id="IPR011009">
    <property type="entry name" value="Kinase-like_dom_sf"/>
</dbReference>
<keyword evidence="3" id="KW-1185">Reference proteome</keyword>
<dbReference type="AlphaFoldDB" id="A0A2G2Z2A5"/>
<name>A0A2G2Z2A5_CAPAN</name>
<reference evidence="2 3" key="1">
    <citation type="journal article" date="2014" name="Nat. Genet.">
        <title>Genome sequence of the hot pepper provides insights into the evolution of pungency in Capsicum species.</title>
        <authorList>
            <person name="Kim S."/>
            <person name="Park M."/>
            <person name="Yeom S.I."/>
            <person name="Kim Y.M."/>
            <person name="Lee J.M."/>
            <person name="Lee H.A."/>
            <person name="Seo E."/>
            <person name="Choi J."/>
            <person name="Cheong K."/>
            <person name="Kim K.T."/>
            <person name="Jung K."/>
            <person name="Lee G.W."/>
            <person name="Oh S.K."/>
            <person name="Bae C."/>
            <person name="Kim S.B."/>
            <person name="Lee H.Y."/>
            <person name="Kim S.Y."/>
            <person name="Kim M.S."/>
            <person name="Kang B.C."/>
            <person name="Jo Y.D."/>
            <person name="Yang H.B."/>
            <person name="Jeong H.J."/>
            <person name="Kang W.H."/>
            <person name="Kwon J.K."/>
            <person name="Shin C."/>
            <person name="Lim J.Y."/>
            <person name="Park J.H."/>
            <person name="Huh J.H."/>
            <person name="Kim J.S."/>
            <person name="Kim B.D."/>
            <person name="Cohen O."/>
            <person name="Paran I."/>
            <person name="Suh M.C."/>
            <person name="Lee S.B."/>
            <person name="Kim Y.K."/>
            <person name="Shin Y."/>
            <person name="Noh S.J."/>
            <person name="Park J."/>
            <person name="Seo Y.S."/>
            <person name="Kwon S.Y."/>
            <person name="Kim H.A."/>
            <person name="Park J.M."/>
            <person name="Kim H.J."/>
            <person name="Choi S.B."/>
            <person name="Bosland P.W."/>
            <person name="Reeves G."/>
            <person name="Jo S.H."/>
            <person name="Lee B.W."/>
            <person name="Cho H.T."/>
            <person name="Choi H.S."/>
            <person name="Lee M.S."/>
            <person name="Yu Y."/>
            <person name="Do Choi Y."/>
            <person name="Park B.S."/>
            <person name="van Deynze A."/>
            <person name="Ashrafi H."/>
            <person name="Hill T."/>
            <person name="Kim W.T."/>
            <person name="Pai H.S."/>
            <person name="Ahn H.K."/>
            <person name="Yeam I."/>
            <person name="Giovannoni J.J."/>
            <person name="Rose J.K."/>
            <person name="Sorensen I."/>
            <person name="Lee S.J."/>
            <person name="Kim R.W."/>
            <person name="Choi I.Y."/>
            <person name="Choi B.S."/>
            <person name="Lim J.S."/>
            <person name="Lee Y.H."/>
            <person name="Choi D."/>
        </authorList>
    </citation>
    <scope>NUCLEOTIDE SEQUENCE [LARGE SCALE GENOMIC DNA]</scope>
    <source>
        <strain evidence="3">cv. CM334</strain>
    </source>
</reference>
<dbReference type="Proteomes" id="UP000222542">
    <property type="component" value="Unassembled WGS sequence"/>
</dbReference>
<dbReference type="InterPro" id="IPR008271">
    <property type="entry name" value="Ser/Thr_kinase_AS"/>
</dbReference>
<proteinExistence type="predicted"/>
<gene>
    <name evidence="2" type="ORF">T459_19517</name>
</gene>
<dbReference type="STRING" id="4072.A0A2G2Z2A5"/>
<accession>A0A2G2Z2A5</accession>
<evidence type="ECO:0000259" key="1">
    <source>
        <dbReference type="PROSITE" id="PS50011"/>
    </source>
</evidence>
<comment type="caution">
    <text evidence="2">The sequence shown here is derived from an EMBL/GenBank/DDBJ whole genome shotgun (WGS) entry which is preliminary data.</text>
</comment>
<dbReference type="GO" id="GO:0005524">
    <property type="term" value="F:ATP binding"/>
    <property type="evidence" value="ECO:0007669"/>
    <property type="project" value="InterPro"/>
</dbReference>
<dbReference type="Pfam" id="PF00069">
    <property type="entry name" value="Pkinase"/>
    <property type="match status" value="1"/>
</dbReference>
<dbReference type="InterPro" id="IPR050167">
    <property type="entry name" value="Ser_Thr_protein_kinase"/>
</dbReference>
<dbReference type="PROSITE" id="PS50011">
    <property type="entry name" value="PROTEIN_KINASE_DOM"/>
    <property type="match status" value="1"/>
</dbReference>
<feature type="domain" description="Protein kinase" evidence="1">
    <location>
        <begin position="1"/>
        <end position="162"/>
    </location>
</feature>
<reference evidence="2 3" key="2">
    <citation type="journal article" date="2017" name="Genome Biol.">
        <title>New reference genome sequences of hot pepper reveal the massive evolution of plant disease-resistance genes by retroduplication.</title>
        <authorList>
            <person name="Kim S."/>
            <person name="Park J."/>
            <person name="Yeom S.I."/>
            <person name="Kim Y.M."/>
            <person name="Seo E."/>
            <person name="Kim K.T."/>
            <person name="Kim M.S."/>
            <person name="Lee J.M."/>
            <person name="Cheong K."/>
            <person name="Shin H.S."/>
            <person name="Kim S.B."/>
            <person name="Han K."/>
            <person name="Lee J."/>
            <person name="Park M."/>
            <person name="Lee H.A."/>
            <person name="Lee H.Y."/>
            <person name="Lee Y."/>
            <person name="Oh S."/>
            <person name="Lee J.H."/>
            <person name="Choi E."/>
            <person name="Choi E."/>
            <person name="Lee S.E."/>
            <person name="Jeon J."/>
            <person name="Kim H."/>
            <person name="Choi G."/>
            <person name="Song H."/>
            <person name="Lee J."/>
            <person name="Lee S.C."/>
            <person name="Kwon J.K."/>
            <person name="Lee H.Y."/>
            <person name="Koo N."/>
            <person name="Hong Y."/>
            <person name="Kim R.W."/>
            <person name="Kang W.H."/>
            <person name="Huh J.H."/>
            <person name="Kang B.C."/>
            <person name="Yang T.J."/>
            <person name="Lee Y.H."/>
            <person name="Bennetzen J.L."/>
            <person name="Choi D."/>
        </authorList>
    </citation>
    <scope>NUCLEOTIDE SEQUENCE [LARGE SCALE GENOMIC DNA]</scope>
    <source>
        <strain evidence="3">cv. CM334</strain>
    </source>
</reference>
<dbReference type="PANTHER" id="PTHR23257:SF772">
    <property type="entry name" value="PROTEIN KINASE SUPERFAMILY PROTEIN"/>
    <property type="match status" value="1"/>
</dbReference>